<proteinExistence type="predicted"/>
<dbReference type="RefSeq" id="WP_344149252.1">
    <property type="nucleotide sequence ID" value="NZ_BAAAQR010000003.1"/>
</dbReference>
<name>A0ABP5L7T3_9ACTN</name>
<keyword evidence="1" id="KW-0812">Transmembrane</keyword>
<evidence type="ECO:0008006" key="4">
    <source>
        <dbReference type="Google" id="ProtNLM"/>
    </source>
</evidence>
<protein>
    <recommendedName>
        <fullName evidence="4">Type 4 fimbrial biogenesis protein PilX N-terminal domain-containing protein</fullName>
    </recommendedName>
</protein>
<keyword evidence="1" id="KW-1133">Transmembrane helix</keyword>
<keyword evidence="3" id="KW-1185">Reference proteome</keyword>
<organism evidence="2 3">
    <name type="scientific">Nocardioides koreensis</name>
    <dbReference type="NCBI Taxonomy" id="433651"/>
    <lineage>
        <taxon>Bacteria</taxon>
        <taxon>Bacillati</taxon>
        <taxon>Actinomycetota</taxon>
        <taxon>Actinomycetes</taxon>
        <taxon>Propionibacteriales</taxon>
        <taxon>Nocardioidaceae</taxon>
        <taxon>Nocardioides</taxon>
    </lineage>
</organism>
<feature type="transmembrane region" description="Helical" evidence="1">
    <location>
        <begin position="17"/>
        <end position="40"/>
    </location>
</feature>
<keyword evidence="1" id="KW-0472">Membrane</keyword>
<sequence length="464" mass="48352">MTLSGFSSTGRDDRGSALIITLMVMALITALSSTVAVLTINNLQASRQAQQAGSAINAADAGIAQAMSYLRTSGVKGLTCSPTCPANPWGNSTTPKSVNLPGPGGEAYKAWIEVVTAFPNATNTPGVYTIHSTGSAAGTAQRSVAVDVNVATDAIRAMFARTIDGGGSASVTRESVISTGCVYDRDHIHMVNGQMDAAYGIPIAVHSSQYITRSNGSGQYCPSSDNGLVHKAGACNTTYPYDQDLMGGTYTSTSCASVATSYPSYYGTKDFDGDGSADVRGSYIKDDAALRQLFGIKSPPVSQARIDQLRAVAIAQGNYWTSASSWTSPDENDAVMFFDLNGQPTNQRTVDLNNVSGFGRASGLDASASACPAKSLVIVIEAGNASLNSNQQLFASLILTGTNPYGKVTRANGTADFVGSIYADSINLVGNVDISLDGCFLANLSPSLLDVQMSKYRENDRGLS</sequence>
<comment type="caution">
    <text evidence="2">The sequence shown here is derived from an EMBL/GenBank/DDBJ whole genome shotgun (WGS) entry which is preliminary data.</text>
</comment>
<evidence type="ECO:0000256" key="1">
    <source>
        <dbReference type="SAM" id="Phobius"/>
    </source>
</evidence>
<reference evidence="3" key="1">
    <citation type="journal article" date="2019" name="Int. J. Syst. Evol. Microbiol.">
        <title>The Global Catalogue of Microorganisms (GCM) 10K type strain sequencing project: providing services to taxonomists for standard genome sequencing and annotation.</title>
        <authorList>
            <consortium name="The Broad Institute Genomics Platform"/>
            <consortium name="The Broad Institute Genome Sequencing Center for Infectious Disease"/>
            <person name="Wu L."/>
            <person name="Ma J."/>
        </authorList>
    </citation>
    <scope>NUCLEOTIDE SEQUENCE [LARGE SCALE GENOMIC DNA]</scope>
    <source>
        <strain evidence="3">JCM 16022</strain>
    </source>
</reference>
<accession>A0ABP5L7T3</accession>
<dbReference type="Proteomes" id="UP001501771">
    <property type="component" value="Unassembled WGS sequence"/>
</dbReference>
<dbReference type="EMBL" id="BAAAQR010000003">
    <property type="protein sequence ID" value="GAA2141990.1"/>
    <property type="molecule type" value="Genomic_DNA"/>
</dbReference>
<evidence type="ECO:0000313" key="3">
    <source>
        <dbReference type="Proteomes" id="UP001501771"/>
    </source>
</evidence>
<evidence type="ECO:0000313" key="2">
    <source>
        <dbReference type="EMBL" id="GAA2141990.1"/>
    </source>
</evidence>
<gene>
    <name evidence="2" type="ORF">GCM10009844_12780</name>
</gene>